<evidence type="ECO:0000313" key="2">
    <source>
        <dbReference type="EMBL" id="QBI56373.1"/>
    </source>
</evidence>
<reference evidence="2 3" key="1">
    <citation type="submission" date="2019-02" db="EMBL/GenBank/DDBJ databases">
        <authorList>
            <person name="Khodamoradi S."/>
            <person name="Hahnke R.L."/>
            <person name="Kaempfer P."/>
            <person name="Schumann P."/>
            <person name="Rohde M."/>
            <person name="Steinert M."/>
            <person name="Luzhetskyy A."/>
            <person name="Wink J."/>
            <person name="Ruckert C."/>
        </authorList>
    </citation>
    <scope>NUCLEOTIDE SEQUENCE [LARGE SCALE GENOMIC DNA]</scope>
    <source>
        <strain evidence="2 3">M2</strain>
    </source>
</reference>
<dbReference type="Proteomes" id="UP000292235">
    <property type="component" value="Chromosome"/>
</dbReference>
<protein>
    <submittedName>
        <fullName evidence="2">Uncharacterized protein</fullName>
    </submittedName>
</protein>
<evidence type="ECO:0000256" key="1">
    <source>
        <dbReference type="SAM" id="MobiDB-lite"/>
    </source>
</evidence>
<name>A0A4P6Q6R8_9ACTN</name>
<dbReference type="KEGG" id="strr:EKD16_23100"/>
<organism evidence="2 3">
    <name type="scientific">Streptomonospora litoralis</name>
    <dbReference type="NCBI Taxonomy" id="2498135"/>
    <lineage>
        <taxon>Bacteria</taxon>
        <taxon>Bacillati</taxon>
        <taxon>Actinomycetota</taxon>
        <taxon>Actinomycetes</taxon>
        <taxon>Streptosporangiales</taxon>
        <taxon>Nocardiopsidaceae</taxon>
        <taxon>Streptomonospora</taxon>
    </lineage>
</organism>
<dbReference type="EMBL" id="CP036455">
    <property type="protein sequence ID" value="QBI56373.1"/>
    <property type="molecule type" value="Genomic_DNA"/>
</dbReference>
<feature type="region of interest" description="Disordered" evidence="1">
    <location>
        <begin position="149"/>
        <end position="169"/>
    </location>
</feature>
<gene>
    <name evidence="2" type="ORF">EKD16_23100</name>
</gene>
<feature type="region of interest" description="Disordered" evidence="1">
    <location>
        <begin position="220"/>
        <end position="303"/>
    </location>
</feature>
<dbReference type="AlphaFoldDB" id="A0A4P6Q6R8"/>
<proteinExistence type="predicted"/>
<sequence length="303" mass="32463">MRMVPPVPDAPRRRKGSSPRTGNPDPVRLSGSGAARGLAAARPAARAPGAFARRGRWRGRSGVPRCLCRHRHSTRRSGNRTRHASADTAGCRHTRAAARWHPRAGGGACGRRCIGNRTMVHYPMDTQFPVPTEMTPWSRRLLLRARDSCPGAPRHVRRGRGRGVREGEAAATRAAQARARARAHRARARRRRHPFRRCSVRGLGGSGLRGLCHLSPGARWPRGAHSAAPPSPRTGFALASSPVTGSSAVRVGTPRPPTCSVESESEADRGRRGHSPGAEDAVPIDLEAGGVMGVTGDSETSWV</sequence>
<feature type="region of interest" description="Disordered" evidence="1">
    <location>
        <begin position="1"/>
        <end position="56"/>
    </location>
</feature>
<evidence type="ECO:0000313" key="3">
    <source>
        <dbReference type="Proteomes" id="UP000292235"/>
    </source>
</evidence>
<accession>A0A4P6Q6R8</accession>
<keyword evidence="3" id="KW-1185">Reference proteome</keyword>
<feature type="compositionally biased region" description="Low complexity" evidence="1">
    <location>
        <begin position="28"/>
        <end position="52"/>
    </location>
</feature>